<dbReference type="GO" id="GO:0003677">
    <property type="term" value="F:DNA binding"/>
    <property type="evidence" value="ECO:0007669"/>
    <property type="project" value="UniProtKB-KW"/>
</dbReference>
<dbReference type="OrthoDB" id="9814402at2"/>
<dbReference type="NCBIfam" id="TIGR02395">
    <property type="entry name" value="rpoN_sigma"/>
    <property type="match status" value="1"/>
</dbReference>
<keyword evidence="8" id="KW-0804">Transcription</keyword>
<dbReference type="PIRSF" id="PIRSF000774">
    <property type="entry name" value="RpoN"/>
    <property type="match status" value="1"/>
</dbReference>
<organism evidence="12 13">
    <name type="scientific">Tenacibaculum skagerrakense</name>
    <dbReference type="NCBI Taxonomy" id="186571"/>
    <lineage>
        <taxon>Bacteria</taxon>
        <taxon>Pseudomonadati</taxon>
        <taxon>Bacteroidota</taxon>
        <taxon>Flavobacteriia</taxon>
        <taxon>Flavobacteriales</taxon>
        <taxon>Flavobacteriaceae</taxon>
        <taxon>Tenacibaculum</taxon>
    </lineage>
</organism>
<dbReference type="Gene3D" id="1.10.10.1330">
    <property type="entry name" value="RNA polymerase sigma-54 factor, core-binding domain"/>
    <property type="match status" value="1"/>
</dbReference>
<comment type="similarity">
    <text evidence="1">Belongs to the sigma-54 factor family.</text>
</comment>
<keyword evidence="6" id="KW-0731">Sigma factor</keyword>
<evidence type="ECO:0000256" key="9">
    <source>
        <dbReference type="SAM" id="MobiDB-lite"/>
    </source>
</evidence>
<dbReference type="InterPro" id="IPR007046">
    <property type="entry name" value="RNA_pol_sigma_54_core-bd"/>
</dbReference>
<feature type="region of interest" description="Disordered" evidence="9">
    <location>
        <begin position="42"/>
        <end position="105"/>
    </location>
</feature>
<dbReference type="Pfam" id="PF04552">
    <property type="entry name" value="Sigma54_DBD"/>
    <property type="match status" value="1"/>
</dbReference>
<dbReference type="InterPro" id="IPR000394">
    <property type="entry name" value="RNA_pol_sigma_54"/>
</dbReference>
<dbReference type="EMBL" id="SLXM01000004">
    <property type="protein sequence ID" value="TCP25060.1"/>
    <property type="molecule type" value="Genomic_DNA"/>
</dbReference>
<dbReference type="PROSITE" id="PS50044">
    <property type="entry name" value="SIGMA54_3"/>
    <property type="match status" value="1"/>
</dbReference>
<dbReference type="Pfam" id="PF00309">
    <property type="entry name" value="Sigma54_AID"/>
    <property type="match status" value="1"/>
</dbReference>
<evidence type="ECO:0000313" key="12">
    <source>
        <dbReference type="EMBL" id="TCP25060.1"/>
    </source>
</evidence>
<evidence type="ECO:0000259" key="10">
    <source>
        <dbReference type="Pfam" id="PF04552"/>
    </source>
</evidence>
<dbReference type="AlphaFoldDB" id="A0A4R2NT18"/>
<keyword evidence="5" id="KW-0805">Transcription regulation</keyword>
<name>A0A4R2NT18_9FLAO</name>
<dbReference type="Pfam" id="PF04963">
    <property type="entry name" value="Sigma54_CBD"/>
    <property type="match status" value="1"/>
</dbReference>
<dbReference type="InterPro" id="IPR038709">
    <property type="entry name" value="RpoN_core-bd_sf"/>
</dbReference>
<dbReference type="PRINTS" id="PR00045">
    <property type="entry name" value="SIGMA54FCT"/>
</dbReference>
<keyword evidence="7" id="KW-0238">DNA-binding</keyword>
<evidence type="ECO:0000256" key="5">
    <source>
        <dbReference type="ARBA" id="ARBA00023015"/>
    </source>
</evidence>
<dbReference type="InterPro" id="IPR007634">
    <property type="entry name" value="RNA_pol_sigma_54_DNA-bd"/>
</dbReference>
<dbReference type="Proteomes" id="UP000294564">
    <property type="component" value="Unassembled WGS sequence"/>
</dbReference>
<keyword evidence="3" id="KW-0808">Transferase</keyword>
<sequence>MLKQSLHQKLLQKLSPQQIQLMKLIQLPTQAFEERLKQEIEENPALDTGKEESDNFDDDFSNDTDYDDAGSEKIEADDINIDEYLSDDEFPSYKTQTNNYSSDDEEKQVPYAAGTTFHQSLNNQLNTFRIDEEEKAIAEFLVGSIDESGYIRRDLIDLIDDLAFTQNVFTTEEKVAYVLKNVVQRLDPIGVGARDLKECLIIQLRSKTPTKSRALAIDILENAFDHFVKKHYNKLLDKFNISEEELKEVNLEISKLNPKPGSSYAGNNKIAEQIVPDFTIRIIDGKLELSLNSRNAPELHVSKEYNNMLKGYQDSKDKTKSQKDAVLFIKQKLDAAKWFIDAIKQRQQTLLVTMNAIMHYQYDYFLTGDERKLKPMILKDIADTINMDVSTISRVANSKYVSTPYGTKLIKEFFSESMKNDQGEDVSTREIKKILENVIAEENKKKPLTDEKLSAILKEKGYPIARRTVAKYREQLDIPVARLRKEI</sequence>
<dbReference type="PROSITE" id="PS00718">
    <property type="entry name" value="SIGMA54_2"/>
    <property type="match status" value="1"/>
</dbReference>
<evidence type="ECO:0000256" key="2">
    <source>
        <dbReference type="ARBA" id="ARBA00022478"/>
    </source>
</evidence>
<evidence type="ECO:0000256" key="8">
    <source>
        <dbReference type="ARBA" id="ARBA00023163"/>
    </source>
</evidence>
<dbReference type="PANTHER" id="PTHR32248:SF4">
    <property type="entry name" value="RNA POLYMERASE SIGMA-54 FACTOR"/>
    <property type="match status" value="1"/>
</dbReference>
<feature type="compositionally biased region" description="Acidic residues" evidence="9">
    <location>
        <begin position="77"/>
        <end position="90"/>
    </location>
</feature>
<feature type="domain" description="RNA polymerase sigma factor 54 DNA-binding" evidence="10">
    <location>
        <begin position="328"/>
        <end position="485"/>
    </location>
</feature>
<dbReference type="RefSeq" id="WP_132794447.1">
    <property type="nucleotide sequence ID" value="NZ_SLXM01000004.1"/>
</dbReference>
<gene>
    <name evidence="12" type="ORF">EV195_10491</name>
</gene>
<evidence type="ECO:0000256" key="1">
    <source>
        <dbReference type="ARBA" id="ARBA00008798"/>
    </source>
</evidence>
<evidence type="ECO:0000256" key="6">
    <source>
        <dbReference type="ARBA" id="ARBA00023082"/>
    </source>
</evidence>
<protein>
    <submittedName>
        <fullName evidence="12">RNA polymerase RpoN-/SigL-like sigma 54 subunit</fullName>
    </submittedName>
</protein>
<comment type="caution">
    <text evidence="12">The sequence shown here is derived from an EMBL/GenBank/DDBJ whole genome shotgun (WGS) entry which is preliminary data.</text>
</comment>
<dbReference type="GO" id="GO:0000428">
    <property type="term" value="C:DNA-directed RNA polymerase complex"/>
    <property type="evidence" value="ECO:0007669"/>
    <property type="project" value="UniProtKB-KW"/>
</dbReference>
<dbReference type="PANTHER" id="PTHR32248">
    <property type="entry name" value="RNA POLYMERASE SIGMA-54 FACTOR"/>
    <property type="match status" value="1"/>
</dbReference>
<dbReference type="GO" id="GO:0016987">
    <property type="term" value="F:sigma factor activity"/>
    <property type="evidence" value="ECO:0007669"/>
    <property type="project" value="UniProtKB-KW"/>
</dbReference>
<dbReference type="Gene3D" id="1.10.10.60">
    <property type="entry name" value="Homeodomain-like"/>
    <property type="match status" value="1"/>
</dbReference>
<evidence type="ECO:0000313" key="13">
    <source>
        <dbReference type="Proteomes" id="UP000294564"/>
    </source>
</evidence>
<keyword evidence="2" id="KW-0240">DNA-directed RNA polymerase</keyword>
<dbReference type="GO" id="GO:0006352">
    <property type="term" value="P:DNA-templated transcription initiation"/>
    <property type="evidence" value="ECO:0007669"/>
    <property type="project" value="InterPro"/>
</dbReference>
<reference evidence="12 13" key="1">
    <citation type="submission" date="2019-03" db="EMBL/GenBank/DDBJ databases">
        <title>Genomic Encyclopedia of Type Strains, Phase IV (KMG-IV): sequencing the most valuable type-strain genomes for metagenomic binning, comparative biology and taxonomic classification.</title>
        <authorList>
            <person name="Goeker M."/>
        </authorList>
    </citation>
    <scope>NUCLEOTIDE SEQUENCE [LARGE SCALE GENOMIC DNA]</scope>
    <source>
        <strain evidence="12 13">DSM 14836</strain>
    </source>
</reference>
<evidence type="ECO:0000256" key="3">
    <source>
        <dbReference type="ARBA" id="ARBA00022679"/>
    </source>
</evidence>
<evidence type="ECO:0000256" key="4">
    <source>
        <dbReference type="ARBA" id="ARBA00022695"/>
    </source>
</evidence>
<proteinExistence type="inferred from homology"/>
<dbReference type="GO" id="GO:0016779">
    <property type="term" value="F:nucleotidyltransferase activity"/>
    <property type="evidence" value="ECO:0007669"/>
    <property type="project" value="UniProtKB-KW"/>
</dbReference>
<evidence type="ECO:0000259" key="11">
    <source>
        <dbReference type="Pfam" id="PF04963"/>
    </source>
</evidence>
<feature type="compositionally biased region" description="Acidic residues" evidence="9">
    <location>
        <begin position="54"/>
        <end position="69"/>
    </location>
</feature>
<dbReference type="GO" id="GO:0001216">
    <property type="term" value="F:DNA-binding transcription activator activity"/>
    <property type="evidence" value="ECO:0007669"/>
    <property type="project" value="InterPro"/>
</dbReference>
<keyword evidence="13" id="KW-1185">Reference proteome</keyword>
<accession>A0A4R2NT18</accession>
<keyword evidence="4" id="KW-0548">Nucleotidyltransferase</keyword>
<evidence type="ECO:0000256" key="7">
    <source>
        <dbReference type="ARBA" id="ARBA00023125"/>
    </source>
</evidence>
<feature type="domain" description="RNA polymerase sigma factor 54 core-binding" evidence="11">
    <location>
        <begin position="113"/>
        <end position="305"/>
    </location>
</feature>